<dbReference type="AlphaFoldDB" id="A0ABD5SCM8"/>
<reference evidence="1 2" key="1">
    <citation type="journal article" date="2019" name="Int. J. Syst. Evol. Microbiol.">
        <title>The Global Catalogue of Microorganisms (GCM) 10K type strain sequencing project: providing services to taxonomists for standard genome sequencing and annotation.</title>
        <authorList>
            <consortium name="The Broad Institute Genomics Platform"/>
            <consortium name="The Broad Institute Genome Sequencing Center for Infectious Disease"/>
            <person name="Wu L."/>
            <person name="Ma J."/>
        </authorList>
    </citation>
    <scope>NUCLEOTIDE SEQUENCE [LARGE SCALE GENOMIC DNA]</scope>
    <source>
        <strain evidence="1 2">CGMCC 1.3239</strain>
    </source>
</reference>
<organism evidence="1 2">
    <name type="scientific">Halorubrum tibetense</name>
    <dbReference type="NCBI Taxonomy" id="175631"/>
    <lineage>
        <taxon>Archaea</taxon>
        <taxon>Methanobacteriati</taxon>
        <taxon>Methanobacteriota</taxon>
        <taxon>Stenosarchaea group</taxon>
        <taxon>Halobacteria</taxon>
        <taxon>Halobacteriales</taxon>
        <taxon>Haloferacaceae</taxon>
        <taxon>Halorubrum</taxon>
    </lineage>
</organism>
<evidence type="ECO:0000313" key="2">
    <source>
        <dbReference type="Proteomes" id="UP001596442"/>
    </source>
</evidence>
<name>A0ABD5SCM8_9EURY</name>
<sequence>MSTECPRCGSELTTFALAGAEAIACDDCGFVGVEADHSGEPRVVESWEQALERFGRSMENDGNA</sequence>
<dbReference type="RefSeq" id="WP_379782639.1">
    <property type="nucleotide sequence ID" value="NZ_JBHSWW010000231.1"/>
</dbReference>
<comment type="caution">
    <text evidence="1">The sequence shown here is derived from an EMBL/GenBank/DDBJ whole genome shotgun (WGS) entry which is preliminary data.</text>
</comment>
<protein>
    <submittedName>
        <fullName evidence="1">Zf-TFIIB domain-containing protein</fullName>
    </submittedName>
</protein>
<dbReference type="Proteomes" id="UP001596442">
    <property type="component" value="Unassembled WGS sequence"/>
</dbReference>
<accession>A0ABD5SCM8</accession>
<gene>
    <name evidence="1" type="ORF">ACFQEU_12560</name>
</gene>
<keyword evidence="2" id="KW-1185">Reference proteome</keyword>
<proteinExistence type="predicted"/>
<evidence type="ECO:0000313" key="1">
    <source>
        <dbReference type="EMBL" id="MFC6754286.1"/>
    </source>
</evidence>
<dbReference type="EMBL" id="JBHSWW010000231">
    <property type="protein sequence ID" value="MFC6754286.1"/>
    <property type="molecule type" value="Genomic_DNA"/>
</dbReference>